<dbReference type="SMART" id="SM00490">
    <property type="entry name" value="HELICc"/>
    <property type="match status" value="1"/>
</dbReference>
<evidence type="ECO:0000313" key="5">
    <source>
        <dbReference type="EMBL" id="GHB97159.1"/>
    </source>
</evidence>
<dbReference type="CDD" id="cd17917">
    <property type="entry name" value="DEXHc_RHA-like"/>
    <property type="match status" value="1"/>
</dbReference>
<dbReference type="PROSITE" id="PS51194">
    <property type="entry name" value="HELICASE_CTER"/>
    <property type="match status" value="1"/>
</dbReference>
<dbReference type="InterPro" id="IPR007502">
    <property type="entry name" value="Helicase-assoc_dom"/>
</dbReference>
<reference evidence="5" key="2">
    <citation type="submission" date="2020-09" db="EMBL/GenBank/DDBJ databases">
        <authorList>
            <person name="Sun Q."/>
            <person name="Kim S."/>
        </authorList>
    </citation>
    <scope>NUCLEOTIDE SEQUENCE</scope>
    <source>
        <strain evidence="5">KCTC 12870</strain>
    </source>
</reference>
<organism evidence="5 6">
    <name type="scientific">Cerasicoccus arenae</name>
    <dbReference type="NCBI Taxonomy" id="424488"/>
    <lineage>
        <taxon>Bacteria</taxon>
        <taxon>Pseudomonadati</taxon>
        <taxon>Verrucomicrobiota</taxon>
        <taxon>Opitutia</taxon>
        <taxon>Puniceicoccales</taxon>
        <taxon>Cerasicoccaceae</taxon>
        <taxon>Cerasicoccus</taxon>
    </lineage>
</organism>
<dbReference type="SMART" id="SM00847">
    <property type="entry name" value="HA2"/>
    <property type="match status" value="1"/>
</dbReference>
<dbReference type="PANTHER" id="PTHR43519">
    <property type="entry name" value="ATP-DEPENDENT RNA HELICASE HRPB"/>
    <property type="match status" value="1"/>
</dbReference>
<keyword evidence="2 5" id="KW-0547">Nucleotide-binding</keyword>
<evidence type="ECO:0000313" key="6">
    <source>
        <dbReference type="Proteomes" id="UP000642829"/>
    </source>
</evidence>
<name>A0A8J3DAJ4_9BACT</name>
<dbReference type="Gene3D" id="3.40.50.300">
    <property type="entry name" value="P-loop containing nucleotide triphosphate hydrolases"/>
    <property type="match status" value="2"/>
</dbReference>
<dbReference type="Pfam" id="PF08482">
    <property type="entry name" value="HrpB_C"/>
    <property type="match status" value="1"/>
</dbReference>
<dbReference type="InterPro" id="IPR048333">
    <property type="entry name" value="HA2_WH"/>
</dbReference>
<dbReference type="InterPro" id="IPR001650">
    <property type="entry name" value="Helicase_C-like"/>
</dbReference>
<keyword evidence="1" id="KW-0378">Hydrolase</keyword>
<dbReference type="AlphaFoldDB" id="A0A8J3DAJ4"/>
<dbReference type="GO" id="GO:0016787">
    <property type="term" value="F:hydrolase activity"/>
    <property type="evidence" value="ECO:0007669"/>
    <property type="project" value="UniProtKB-KW"/>
</dbReference>
<evidence type="ECO:0000259" key="4">
    <source>
        <dbReference type="PROSITE" id="PS51194"/>
    </source>
</evidence>
<dbReference type="EMBL" id="BMXG01000005">
    <property type="protein sequence ID" value="GHB97159.1"/>
    <property type="molecule type" value="Genomic_DNA"/>
</dbReference>
<proteinExistence type="predicted"/>
<dbReference type="Proteomes" id="UP000642829">
    <property type="component" value="Unassembled WGS sequence"/>
</dbReference>
<reference evidence="5" key="1">
    <citation type="journal article" date="2014" name="Int. J. Syst. Evol. Microbiol.">
        <title>Complete genome sequence of Corynebacterium casei LMG S-19264T (=DSM 44701T), isolated from a smear-ripened cheese.</title>
        <authorList>
            <consortium name="US DOE Joint Genome Institute (JGI-PGF)"/>
            <person name="Walter F."/>
            <person name="Albersmeier A."/>
            <person name="Kalinowski J."/>
            <person name="Ruckert C."/>
        </authorList>
    </citation>
    <scope>NUCLEOTIDE SEQUENCE</scope>
    <source>
        <strain evidence="5">KCTC 12870</strain>
    </source>
</reference>
<dbReference type="InterPro" id="IPR010225">
    <property type="entry name" value="HrpB"/>
</dbReference>
<dbReference type="Pfam" id="PF00271">
    <property type="entry name" value="Helicase_C"/>
    <property type="match status" value="1"/>
</dbReference>
<evidence type="ECO:0000256" key="2">
    <source>
        <dbReference type="ARBA" id="ARBA00022806"/>
    </source>
</evidence>
<dbReference type="SUPFAM" id="SSF52540">
    <property type="entry name" value="P-loop containing nucleoside triphosphate hydrolases"/>
    <property type="match status" value="1"/>
</dbReference>
<accession>A0A8J3DAJ4</accession>
<dbReference type="PROSITE" id="PS51192">
    <property type="entry name" value="HELICASE_ATP_BIND_1"/>
    <property type="match status" value="1"/>
</dbReference>
<evidence type="ECO:0000259" key="3">
    <source>
        <dbReference type="PROSITE" id="PS51192"/>
    </source>
</evidence>
<keyword evidence="6" id="KW-1185">Reference proteome</keyword>
<dbReference type="PIRSF" id="PIRSF005496">
    <property type="entry name" value="ATP_hel_hrpB"/>
    <property type="match status" value="1"/>
</dbReference>
<keyword evidence="2 5" id="KW-0347">Helicase</keyword>
<dbReference type="Pfam" id="PF04408">
    <property type="entry name" value="WHD_HA2"/>
    <property type="match status" value="1"/>
</dbReference>
<dbReference type="NCBIfam" id="TIGR01970">
    <property type="entry name" value="DEAH_box_HrpB"/>
    <property type="match status" value="1"/>
</dbReference>
<dbReference type="GO" id="GO:0004386">
    <property type="term" value="F:helicase activity"/>
    <property type="evidence" value="ECO:0007669"/>
    <property type="project" value="UniProtKB-KW"/>
</dbReference>
<dbReference type="InterPro" id="IPR013689">
    <property type="entry name" value="RNA_helicase_ATP-dep_HrpB_C"/>
</dbReference>
<dbReference type="InterPro" id="IPR027417">
    <property type="entry name" value="P-loop_NTPase"/>
</dbReference>
<keyword evidence="2 5" id="KW-0067">ATP-binding</keyword>
<protein>
    <submittedName>
        <fullName evidence="5">ATP-dependent helicase HrpB</fullName>
    </submittedName>
</protein>
<gene>
    <name evidence="5" type="primary">hrpB</name>
    <name evidence="5" type="ORF">GCM10007047_11450</name>
</gene>
<feature type="domain" description="Helicase C-terminal" evidence="4">
    <location>
        <begin position="169"/>
        <end position="333"/>
    </location>
</feature>
<comment type="caution">
    <text evidence="5">The sequence shown here is derived from an EMBL/GenBank/DDBJ whole genome shotgun (WGS) entry which is preliminary data.</text>
</comment>
<dbReference type="PANTHER" id="PTHR43519:SF1">
    <property type="entry name" value="ATP-DEPENDENT RNA HELICASE HRPB"/>
    <property type="match status" value="1"/>
</dbReference>
<evidence type="ECO:0000256" key="1">
    <source>
        <dbReference type="ARBA" id="ARBA00022801"/>
    </source>
</evidence>
<dbReference type="Gene3D" id="1.20.120.1080">
    <property type="match status" value="1"/>
</dbReference>
<dbReference type="CDD" id="cd18791">
    <property type="entry name" value="SF2_C_RHA"/>
    <property type="match status" value="1"/>
</dbReference>
<sequence>MLLDDGLVAPGQQIVVLQPRRLAARLLAKRIAHERGGQLGGEVGYHIRFDRNFGPETRIKLVTEGVLLRQMLSEPTLPKIGAVIFDEFHERHLYSDLGIAMIRKLQETIRPDLKIVVMSATLDTDALADYLEPAEVLSVESRAYPLTIEYSAGAQKVAGAPVWEQAAHHFDRLAKTHDGDCLIFMSGAYEIRRTVEAIQTTGAGRGCLVFPLYGELPPDQQDAAVAQYDQRKVVVATNVAETSITIDGIRLVIDSGLARIARYDAHRGVNTLLIEKISRASADQRAGRAGRTAPGHVLRLWSENEHAHREERETAEIRRVDLSETLLSLGKSGITDFRAFPWFERPTEPALKRGIELLWDLGALRRKETFSDNPNEEYVLTDIGRKLADFPLHPRWARLLLAAHDEGCVWHAALLAAFAQGRAILLPIKDRRQREERESILGDAHSDFFHWLSAWGMARKQNFNHGFCRQWGIHANAAREADHAAEQFRRIAEGQGLNAGPGPLDEDALRRCLLMAFSDHLAKRDGRGTLRCSIVHGRRGELRRESAARDAELFVAAEIDEIETRGEVNIILSLATEIEEEWLQDIFPDDFVTKSDVVYDKELRRVVRREERRFRDLVLSATDRGEPSSDEAAALLAREIVAGKLELKRWTSQRDDWIKRVNFASQSFPELEIEPIDADARAMILEQFCYGCVSYKDIRDKDPWPFLKDWLTGEQLAALNYMAPETFDLPNRRKPASIRYEPDAPGGPRAVISSKLQDFYDVDQKILTLGGGRIPMVIEMLAPNGRPCQITEDLVNFWKTSYEGVKKELRGRYPKHEWR</sequence>
<feature type="domain" description="Helicase ATP-binding" evidence="3">
    <location>
        <begin position="1"/>
        <end position="140"/>
    </location>
</feature>
<dbReference type="InterPro" id="IPR014001">
    <property type="entry name" value="Helicase_ATP-bd"/>
</dbReference>